<feature type="transmembrane region" description="Helical" evidence="1">
    <location>
        <begin position="106"/>
        <end position="124"/>
    </location>
</feature>
<protein>
    <submittedName>
        <fullName evidence="3">Membrane protein</fullName>
    </submittedName>
</protein>
<feature type="transmembrane region" description="Helical" evidence="1">
    <location>
        <begin position="12"/>
        <end position="37"/>
    </location>
</feature>
<feature type="transmembrane region" description="Helical" evidence="1">
    <location>
        <begin position="57"/>
        <end position="76"/>
    </location>
</feature>
<reference evidence="4" key="1">
    <citation type="journal article" date="2019" name="Int. J. Syst. Evol. Microbiol.">
        <title>The Global Catalogue of Microorganisms (GCM) 10K type strain sequencing project: providing services to taxonomists for standard genome sequencing and annotation.</title>
        <authorList>
            <consortium name="The Broad Institute Genomics Platform"/>
            <consortium name="The Broad Institute Genome Sequencing Center for Infectious Disease"/>
            <person name="Wu L."/>
            <person name="Ma J."/>
        </authorList>
    </citation>
    <scope>NUCLEOTIDE SEQUENCE [LARGE SCALE GENOMIC DNA]</scope>
    <source>
        <strain evidence="4">JCM 17021</strain>
    </source>
</reference>
<keyword evidence="1" id="KW-0812">Transmembrane</keyword>
<dbReference type="Pfam" id="PF23636">
    <property type="entry name" value="DUF7144"/>
    <property type="match status" value="1"/>
</dbReference>
<proteinExistence type="predicted"/>
<dbReference type="EMBL" id="BAABCN010000002">
    <property type="protein sequence ID" value="GAA3862441.1"/>
    <property type="molecule type" value="Genomic_DNA"/>
</dbReference>
<dbReference type="RefSeq" id="WP_345061632.1">
    <property type="nucleotide sequence ID" value="NZ_BAABCN010000002.1"/>
</dbReference>
<feature type="transmembrane region" description="Helical" evidence="1">
    <location>
        <begin position="81"/>
        <end position="100"/>
    </location>
</feature>
<keyword evidence="1" id="KW-0472">Membrane</keyword>
<accession>A0ABP7K1F7</accession>
<keyword evidence="1" id="KW-1133">Transmembrane helix</keyword>
<comment type="caution">
    <text evidence="3">The sequence shown here is derived from an EMBL/GenBank/DDBJ whole genome shotgun (WGS) entry which is preliminary data.</text>
</comment>
<evidence type="ECO:0000256" key="1">
    <source>
        <dbReference type="SAM" id="Phobius"/>
    </source>
</evidence>
<evidence type="ECO:0000313" key="4">
    <source>
        <dbReference type="Proteomes" id="UP001501803"/>
    </source>
</evidence>
<gene>
    <name evidence="3" type="ORF">GCM10022381_03280</name>
</gene>
<evidence type="ECO:0000313" key="3">
    <source>
        <dbReference type="EMBL" id="GAA3862441.1"/>
    </source>
</evidence>
<dbReference type="InterPro" id="IPR055568">
    <property type="entry name" value="DUF7144"/>
</dbReference>
<evidence type="ECO:0000259" key="2">
    <source>
        <dbReference type="Pfam" id="PF23636"/>
    </source>
</evidence>
<organism evidence="3 4">
    <name type="scientific">Leifsonia kafniensis</name>
    <dbReference type="NCBI Taxonomy" id="475957"/>
    <lineage>
        <taxon>Bacteria</taxon>
        <taxon>Bacillati</taxon>
        <taxon>Actinomycetota</taxon>
        <taxon>Actinomycetes</taxon>
        <taxon>Micrococcales</taxon>
        <taxon>Microbacteriaceae</taxon>
        <taxon>Leifsonia</taxon>
    </lineage>
</organism>
<name>A0ABP7K1F7_9MICO</name>
<feature type="domain" description="DUF7144" evidence="2">
    <location>
        <begin position="12"/>
        <end position="126"/>
    </location>
</feature>
<keyword evidence="4" id="KW-1185">Reference proteome</keyword>
<sequence length="134" mass="14388">MSTVHTSGWVGWGRFAGVIILVSGIFSGIQGLVALIGPNTYYVAAGGSLFLFNVAGWGWWNLIIGILLILTALALFTGAMWARVIAIVLAVLSAIVQMMLIPAQPWWAMIVIAMDVLIIYALTAHGEELRSTES</sequence>
<dbReference type="Proteomes" id="UP001501803">
    <property type="component" value="Unassembled WGS sequence"/>
</dbReference>